<comment type="caution">
    <text evidence="2">The sequence shown here is derived from an EMBL/GenBank/DDBJ whole genome shotgun (WGS) entry which is preliminary data.</text>
</comment>
<protein>
    <submittedName>
        <fullName evidence="2">Uncharacterized protein</fullName>
    </submittedName>
</protein>
<evidence type="ECO:0000313" key="3">
    <source>
        <dbReference type="Proteomes" id="UP001148312"/>
    </source>
</evidence>
<feature type="compositionally biased region" description="Basic and acidic residues" evidence="1">
    <location>
        <begin position="105"/>
        <end position="116"/>
    </location>
</feature>
<name>A0A9W9X6R6_9EURO</name>
<dbReference type="Proteomes" id="UP001148312">
    <property type="component" value="Unassembled WGS sequence"/>
</dbReference>
<dbReference type="EMBL" id="JAPWDQ010000005">
    <property type="protein sequence ID" value="KAJ5484720.1"/>
    <property type="molecule type" value="Genomic_DNA"/>
</dbReference>
<feature type="region of interest" description="Disordered" evidence="1">
    <location>
        <begin position="85"/>
        <end position="116"/>
    </location>
</feature>
<keyword evidence="3" id="KW-1185">Reference proteome</keyword>
<dbReference type="AlphaFoldDB" id="A0A9W9X6R6"/>
<reference evidence="2" key="2">
    <citation type="journal article" date="2023" name="IMA Fungus">
        <title>Comparative genomic study of the Penicillium genus elucidates a diverse pangenome and 15 lateral gene transfer events.</title>
        <authorList>
            <person name="Petersen C."/>
            <person name="Sorensen T."/>
            <person name="Nielsen M.R."/>
            <person name="Sondergaard T.E."/>
            <person name="Sorensen J.L."/>
            <person name="Fitzpatrick D.A."/>
            <person name="Frisvad J.C."/>
            <person name="Nielsen K.L."/>
        </authorList>
    </citation>
    <scope>NUCLEOTIDE SEQUENCE</scope>
    <source>
        <strain evidence="2">IBT 30728</strain>
    </source>
</reference>
<dbReference type="GeneID" id="81624559"/>
<gene>
    <name evidence="2" type="ORF">N7539_004708</name>
</gene>
<reference evidence="2" key="1">
    <citation type="submission" date="2022-12" db="EMBL/GenBank/DDBJ databases">
        <authorList>
            <person name="Petersen C."/>
        </authorList>
    </citation>
    <scope>NUCLEOTIDE SEQUENCE</scope>
    <source>
        <strain evidence="2">IBT 30728</strain>
    </source>
</reference>
<organism evidence="2 3">
    <name type="scientific">Penicillium diatomitis</name>
    <dbReference type="NCBI Taxonomy" id="2819901"/>
    <lineage>
        <taxon>Eukaryota</taxon>
        <taxon>Fungi</taxon>
        <taxon>Dikarya</taxon>
        <taxon>Ascomycota</taxon>
        <taxon>Pezizomycotina</taxon>
        <taxon>Eurotiomycetes</taxon>
        <taxon>Eurotiomycetidae</taxon>
        <taxon>Eurotiales</taxon>
        <taxon>Aspergillaceae</taxon>
        <taxon>Penicillium</taxon>
    </lineage>
</organism>
<evidence type="ECO:0000256" key="1">
    <source>
        <dbReference type="SAM" id="MobiDB-lite"/>
    </source>
</evidence>
<proteinExistence type="predicted"/>
<dbReference type="RefSeq" id="XP_056789504.1">
    <property type="nucleotide sequence ID" value="XM_056934310.1"/>
</dbReference>
<evidence type="ECO:0000313" key="2">
    <source>
        <dbReference type="EMBL" id="KAJ5484720.1"/>
    </source>
</evidence>
<accession>A0A9W9X6R6</accession>
<sequence>MWLAGLGVWAFPKGKPCAASVHDRMMISIEVKPDPLLHQIADTSVPVPVAWAMVSLRKGLISIREIYMPNSQAKSRGRLCVYGSRPSDATERAEVPSLVDQQSLHADDPSDVLSHR</sequence>